<dbReference type="AlphaFoldDB" id="A0A5M9H5M6"/>
<dbReference type="Gene3D" id="3.40.50.1110">
    <property type="entry name" value="SGNH hydrolase"/>
    <property type="match status" value="1"/>
</dbReference>
<dbReference type="OrthoDB" id="9796689at2"/>
<sequence length="468" mass="52236">MIILYLLLKVCTVNGQDAEELQRISASQAGASPLYFIANEEAPSVAPGLFYKDDECKVRSGLKNFFTKIRDGKAVTVGFIGGSITQAEYCYRMQTAKFIAAACPMMNFKWLNAGISGTGTDLGACRINEQLLQYNPDLVFIEFAVNGAYAAGMEGMVRQIIRNNPATDICFIYTVLKDQISVYQKGGIPFNIQRLEEIACHYQLPSIHLGMEAAQMEKDSLLIWKGKTGPAAGKILFSEDGIHPVTSGGNLYAAAITRGFIKMRTTALAESHPLPQPLLPDNWEDAKMLDPMTIASFDDHWKRMNTKEHDFLKQFLGWFPYIAYSEKANSSFSFRFKGTAFGLFDIGGPEAGQLYIAVDGRPVKLEKISANGYQAWRANQSTGDEVLNRFNRFCNNRYRGQYDFVELEDGVHTVTITISAQKADKRHILGAEQLSDIRKNPERYEKTAVFLGKILLRGELAQNNTKTK</sequence>
<dbReference type="PANTHER" id="PTHR34407:SF1">
    <property type="entry name" value="SGNH HYDROLASE-TYPE ESTERASE DOMAIN-CONTAINING PROTEIN"/>
    <property type="match status" value="1"/>
</dbReference>
<keyword evidence="2" id="KW-1185">Reference proteome</keyword>
<name>A0A5M9H5M6_9SPHI</name>
<comment type="caution">
    <text evidence="1">The sequence shown here is derived from an EMBL/GenBank/DDBJ whole genome shotgun (WGS) entry which is preliminary data.</text>
</comment>
<dbReference type="EMBL" id="VWNE01000023">
    <property type="protein sequence ID" value="KAA8481529.1"/>
    <property type="molecule type" value="Genomic_DNA"/>
</dbReference>
<dbReference type="InterPro" id="IPR036514">
    <property type="entry name" value="SGNH_hydro_sf"/>
</dbReference>
<dbReference type="SUPFAM" id="SSF52266">
    <property type="entry name" value="SGNH hydrolase"/>
    <property type="match status" value="1"/>
</dbReference>
<proteinExistence type="predicted"/>
<dbReference type="Gene3D" id="2.60.120.260">
    <property type="entry name" value="Galactose-binding domain-like"/>
    <property type="match status" value="1"/>
</dbReference>
<dbReference type="PANTHER" id="PTHR34407">
    <property type="entry name" value="EXPRESSED PROTEIN"/>
    <property type="match status" value="1"/>
</dbReference>
<keyword evidence="1" id="KW-0378">Hydrolase</keyword>
<dbReference type="Proteomes" id="UP000322918">
    <property type="component" value="Unassembled WGS sequence"/>
</dbReference>
<dbReference type="GO" id="GO:0016788">
    <property type="term" value="F:hydrolase activity, acting on ester bonds"/>
    <property type="evidence" value="ECO:0007669"/>
    <property type="project" value="UniProtKB-ARBA"/>
</dbReference>
<evidence type="ECO:0000313" key="1">
    <source>
        <dbReference type="EMBL" id="KAA8481529.1"/>
    </source>
</evidence>
<organism evidence="1 2">
    <name type="scientific">Arcticibacter tournemirensis</name>
    <dbReference type="NCBI Taxonomy" id="699437"/>
    <lineage>
        <taxon>Bacteria</taxon>
        <taxon>Pseudomonadati</taxon>
        <taxon>Bacteroidota</taxon>
        <taxon>Sphingobacteriia</taxon>
        <taxon>Sphingobacteriales</taxon>
        <taxon>Sphingobacteriaceae</taxon>
        <taxon>Arcticibacter</taxon>
    </lineage>
</organism>
<reference evidence="1 2" key="1">
    <citation type="submission" date="2019-09" db="EMBL/GenBank/DDBJ databases">
        <title>Pararcticibacter amylolyticus gen. nov., sp. nov., isolated from a rottenly hemp rope, and reclassification of Pedobacter tournemirensis as Pararcticibacter tournemirensis comb. nov.</title>
        <authorList>
            <person name="Cai Y."/>
        </authorList>
    </citation>
    <scope>NUCLEOTIDE SEQUENCE [LARGE SCALE GENOMIC DNA]</scope>
    <source>
        <strain evidence="1 2">TF5-37.2-LB10</strain>
    </source>
</reference>
<protein>
    <submittedName>
        <fullName evidence="1">SGNH/GDSL hydrolase family protein</fullName>
    </submittedName>
</protein>
<dbReference type="CDD" id="cd00229">
    <property type="entry name" value="SGNH_hydrolase"/>
    <property type="match status" value="1"/>
</dbReference>
<gene>
    <name evidence="1" type="ORF">F1649_14480</name>
</gene>
<dbReference type="RefSeq" id="WP_141813793.1">
    <property type="nucleotide sequence ID" value="NZ_VWNE01000023.1"/>
</dbReference>
<evidence type="ECO:0000313" key="2">
    <source>
        <dbReference type="Proteomes" id="UP000322918"/>
    </source>
</evidence>
<accession>A0A5M9H5M6</accession>